<evidence type="ECO:0000313" key="4">
    <source>
        <dbReference type="Proteomes" id="UP000464452"/>
    </source>
</evidence>
<protein>
    <submittedName>
        <fullName evidence="2">Putative glycoside hydrolase</fullName>
    </submittedName>
</protein>
<organism evidence="2 4">
    <name type="scientific">Caloranaerobacter azorensis</name>
    <dbReference type="NCBI Taxonomy" id="116090"/>
    <lineage>
        <taxon>Bacteria</taxon>
        <taxon>Bacillati</taxon>
        <taxon>Bacillota</taxon>
        <taxon>Tissierellia</taxon>
        <taxon>Tissierellales</taxon>
        <taxon>Thermohalobacteraceae</taxon>
        <taxon>Caloranaerobacter</taxon>
    </lineage>
</organism>
<feature type="domain" description="DUF4015" evidence="1">
    <location>
        <begin position="71"/>
        <end position="394"/>
    </location>
</feature>
<dbReference type="GO" id="GO:0016787">
    <property type="term" value="F:hydrolase activity"/>
    <property type="evidence" value="ECO:0007669"/>
    <property type="project" value="UniProtKB-KW"/>
</dbReference>
<accession>A0A6P1YH03</accession>
<dbReference type="Pfam" id="PF13200">
    <property type="entry name" value="DUF4015"/>
    <property type="match status" value="1"/>
</dbReference>
<keyword evidence="2" id="KW-0378">Hydrolase</keyword>
<evidence type="ECO:0000259" key="1">
    <source>
        <dbReference type="Pfam" id="PF13200"/>
    </source>
</evidence>
<dbReference type="InterPro" id="IPR025275">
    <property type="entry name" value="DUF4015"/>
</dbReference>
<proteinExistence type="predicted"/>
<sequence length="413" mass="47868">MVVRKKSLLSIIIVLMFFAVFFFKINSVDYADSRKPDTKEMYTNSELEYVNYLVQPATNWGVYKEKIKVKGIYLTGNTLAYNKRFYKLLDLVKTTELNAMVIDIKDDLGRLTYKSNVDMVNEIGADKHAKVDNFYEKMEILRENNIYPIARIVTFKDRLAGTKRPDLAIKTKNGKVWRDNSGNAWLNPYNREAWEYPIRIAEEAALMGFKEIQFDYVRFPTDGNRSIIDYGEESIGKTKAEVIAEFLKYARERLEPKGVYVSADIFGLVTTVKDDMRIGQHLETLATSTDILCPMVYPSHYALGSYGIAYPDSQPYKIVYTSLSRAKARIDNIKTEEPKAIIRPWLQDFSATWLKKLYGKHYINYGPEQIRAQIKAVYDAGLEEWIFWNAGNRYTEDGFEKDIDNSVIQERLE</sequence>
<dbReference type="KEGG" id="cazo:G3A45_12980"/>
<dbReference type="KEGG" id="cazo:G3A45_07720"/>
<dbReference type="RefSeq" id="WP_163235057.1">
    <property type="nucleotide sequence ID" value="NZ_CP048617.1"/>
</dbReference>
<dbReference type="Gene3D" id="3.20.20.80">
    <property type="entry name" value="Glycosidases"/>
    <property type="match status" value="1"/>
</dbReference>
<name>A0A6P1YH03_9FIRM</name>
<reference evidence="2 4" key="1">
    <citation type="submission" date="2020-02" db="EMBL/GenBank/DDBJ databases">
        <title>Thermophilic hydrogen producing bacteria, Caloranaerobacter azorensis.</title>
        <authorList>
            <person name="Baek K."/>
        </authorList>
    </citation>
    <scope>NUCLEOTIDE SEQUENCE [LARGE SCALE GENOMIC DNA]</scope>
    <source>
        <strain evidence="2 4">T3-1</strain>
    </source>
</reference>
<dbReference type="Proteomes" id="UP000464452">
    <property type="component" value="Chromosome"/>
</dbReference>
<dbReference type="EMBL" id="CP048617">
    <property type="protein sequence ID" value="QIB28083.1"/>
    <property type="molecule type" value="Genomic_DNA"/>
</dbReference>
<dbReference type="AlphaFoldDB" id="A0A6P1YH03"/>
<dbReference type="EMBL" id="CP048617">
    <property type="protein sequence ID" value="QIB27186.1"/>
    <property type="molecule type" value="Genomic_DNA"/>
</dbReference>
<evidence type="ECO:0000313" key="2">
    <source>
        <dbReference type="EMBL" id="QIB27186.1"/>
    </source>
</evidence>
<gene>
    <name evidence="2" type="ORF">G3A45_07720</name>
    <name evidence="3" type="ORF">G3A45_12980</name>
</gene>
<evidence type="ECO:0000313" key="3">
    <source>
        <dbReference type="EMBL" id="QIB28083.1"/>
    </source>
</evidence>